<dbReference type="EMBL" id="LCMC01000011">
    <property type="protein sequence ID" value="KKU29837.1"/>
    <property type="molecule type" value="Genomic_DNA"/>
</dbReference>
<proteinExistence type="predicted"/>
<keyword evidence="2" id="KW-0489">Methyltransferase</keyword>
<dbReference type="SUPFAM" id="SSF53335">
    <property type="entry name" value="S-adenosyl-L-methionine-dependent methyltransferases"/>
    <property type="match status" value="1"/>
</dbReference>
<dbReference type="GO" id="GO:0032259">
    <property type="term" value="P:methylation"/>
    <property type="evidence" value="ECO:0007669"/>
    <property type="project" value="UniProtKB-KW"/>
</dbReference>
<sequence length="230" mass="26909">MSNDNRLWTYYETQKTELFDSCVNRYKIVYKIVTQLIPLHKRILEIGFGAGQLLDRLSSDYDCVGVDISPLNVKQISKRIKGVEFKYYSERGKLPFNDNSFDAIIASEVLEHMDDSQLTKTIKEAIRVIKKKGYFIVTVPAEENIINEQIFCPNCKHTFHRWGHKQSWNIPKIESIFKDFEKIHVSEVFVKYPGKNIPEIIISNILYVLRTCVNRFHKISGRTYIIIAQK</sequence>
<dbReference type="InterPro" id="IPR029063">
    <property type="entry name" value="SAM-dependent_MTases_sf"/>
</dbReference>
<dbReference type="CDD" id="cd02440">
    <property type="entry name" value="AdoMet_MTases"/>
    <property type="match status" value="1"/>
</dbReference>
<dbReference type="GO" id="GO:0008757">
    <property type="term" value="F:S-adenosylmethionine-dependent methyltransferase activity"/>
    <property type="evidence" value="ECO:0007669"/>
    <property type="project" value="InterPro"/>
</dbReference>
<dbReference type="Pfam" id="PF08241">
    <property type="entry name" value="Methyltransf_11"/>
    <property type="match status" value="1"/>
</dbReference>
<reference evidence="2 3" key="1">
    <citation type="journal article" date="2015" name="Nature">
        <title>rRNA introns, odd ribosomes, and small enigmatic genomes across a large radiation of phyla.</title>
        <authorList>
            <person name="Brown C.T."/>
            <person name="Hug L.A."/>
            <person name="Thomas B.C."/>
            <person name="Sharon I."/>
            <person name="Castelle C.J."/>
            <person name="Singh A."/>
            <person name="Wilkins M.J."/>
            <person name="Williams K.H."/>
            <person name="Banfield J.F."/>
        </authorList>
    </citation>
    <scope>NUCLEOTIDE SEQUENCE [LARGE SCALE GENOMIC DNA]</scope>
</reference>
<evidence type="ECO:0000259" key="1">
    <source>
        <dbReference type="Pfam" id="PF08241"/>
    </source>
</evidence>
<dbReference type="PANTHER" id="PTHR43861">
    <property type="entry name" value="TRANS-ACONITATE 2-METHYLTRANSFERASE-RELATED"/>
    <property type="match status" value="1"/>
</dbReference>
<evidence type="ECO:0000313" key="2">
    <source>
        <dbReference type="EMBL" id="KKU29837.1"/>
    </source>
</evidence>
<dbReference type="PANTHER" id="PTHR43861:SF6">
    <property type="entry name" value="METHYLTRANSFERASE TYPE 11"/>
    <property type="match status" value="1"/>
</dbReference>
<keyword evidence="2" id="KW-0808">Transferase</keyword>
<dbReference type="Gene3D" id="3.40.50.150">
    <property type="entry name" value="Vaccinia Virus protein VP39"/>
    <property type="match status" value="1"/>
</dbReference>
<organism evidence="2 3">
    <name type="scientific">Candidatus Collierbacteria bacterium GW2011_GWE1_46_18</name>
    <dbReference type="NCBI Taxonomy" id="1618399"/>
    <lineage>
        <taxon>Bacteria</taxon>
        <taxon>Candidatus Collieribacteriota</taxon>
    </lineage>
</organism>
<feature type="domain" description="Methyltransferase type 11" evidence="1">
    <location>
        <begin position="44"/>
        <end position="137"/>
    </location>
</feature>
<dbReference type="InterPro" id="IPR013216">
    <property type="entry name" value="Methyltransf_11"/>
</dbReference>
<evidence type="ECO:0000313" key="3">
    <source>
        <dbReference type="Proteomes" id="UP000034510"/>
    </source>
</evidence>
<dbReference type="AlphaFoldDB" id="A0A0G1PAY9"/>
<name>A0A0G1PAY9_9BACT</name>
<comment type="caution">
    <text evidence="2">The sequence shown here is derived from an EMBL/GenBank/DDBJ whole genome shotgun (WGS) entry which is preliminary data.</text>
</comment>
<dbReference type="Proteomes" id="UP000034510">
    <property type="component" value="Unassembled WGS sequence"/>
</dbReference>
<gene>
    <name evidence="2" type="ORF">UX41_C0011G0009</name>
</gene>
<protein>
    <submittedName>
        <fullName evidence="2">Methyltransferase type 11</fullName>
    </submittedName>
</protein>
<accession>A0A0G1PAY9</accession>